<accession>A0A645IP87</accession>
<name>A0A645IP87_9ZZZZ</name>
<evidence type="ECO:0000313" key="1">
    <source>
        <dbReference type="EMBL" id="MPN53148.1"/>
    </source>
</evidence>
<proteinExistence type="predicted"/>
<organism evidence="1">
    <name type="scientific">bioreactor metagenome</name>
    <dbReference type="NCBI Taxonomy" id="1076179"/>
    <lineage>
        <taxon>unclassified sequences</taxon>
        <taxon>metagenomes</taxon>
        <taxon>ecological metagenomes</taxon>
    </lineage>
</organism>
<protein>
    <submittedName>
        <fullName evidence="1">Uncharacterized protein</fullName>
    </submittedName>
</protein>
<sequence length="72" mass="8497">MKKAQNLLKLCYLGPCSLYLCLFTLSDQSGTDKSRKETNDHNDDHYFYQSKATPFINEFFRFHKNLPVPFVM</sequence>
<comment type="caution">
    <text evidence="1">The sequence shown here is derived from an EMBL/GenBank/DDBJ whole genome shotgun (WGS) entry which is preliminary data.</text>
</comment>
<dbReference type="AlphaFoldDB" id="A0A645IP87"/>
<reference evidence="1" key="1">
    <citation type="submission" date="2019-08" db="EMBL/GenBank/DDBJ databases">
        <authorList>
            <person name="Kucharzyk K."/>
            <person name="Murdoch R.W."/>
            <person name="Higgins S."/>
            <person name="Loffler F."/>
        </authorList>
    </citation>
    <scope>NUCLEOTIDE SEQUENCE</scope>
</reference>
<dbReference type="EMBL" id="VSSQ01119975">
    <property type="protein sequence ID" value="MPN53148.1"/>
    <property type="molecule type" value="Genomic_DNA"/>
</dbReference>
<gene>
    <name evidence="1" type="ORF">SDC9_200812</name>
</gene>